<sequence>MPEELKSLKLSKEEIKKITEINPALGQILSPVGDPGDKSWFLQVGFNKDGKSDVAIINPISKVGKDTIKTIDKDILNNIGKNGIFKPK</sequence>
<evidence type="ECO:0000313" key="1">
    <source>
        <dbReference type="EMBL" id="MBZ5753358.1"/>
    </source>
</evidence>
<organism evidence="1 2">
    <name type="scientific">Metabacillus rhizolycopersici</name>
    <dbReference type="NCBI Taxonomy" id="2875709"/>
    <lineage>
        <taxon>Bacteria</taxon>
        <taxon>Bacillati</taxon>
        <taxon>Bacillota</taxon>
        <taxon>Bacilli</taxon>
        <taxon>Bacillales</taxon>
        <taxon>Bacillaceae</taxon>
        <taxon>Metabacillus</taxon>
    </lineage>
</organism>
<comment type="caution">
    <text evidence="1">The sequence shown here is derived from an EMBL/GenBank/DDBJ whole genome shotgun (WGS) entry which is preliminary data.</text>
</comment>
<keyword evidence="2" id="KW-1185">Reference proteome</keyword>
<dbReference type="RefSeq" id="WP_224141785.1">
    <property type="nucleotide sequence ID" value="NZ_JAIQUM010000103.1"/>
</dbReference>
<evidence type="ECO:0000313" key="2">
    <source>
        <dbReference type="Proteomes" id="UP001165287"/>
    </source>
</evidence>
<accession>A0ABS7UYF7</accession>
<name>A0ABS7UYF7_9BACI</name>
<dbReference type="EMBL" id="JAIQUM010000103">
    <property type="protein sequence ID" value="MBZ5753358.1"/>
    <property type="molecule type" value="Genomic_DNA"/>
</dbReference>
<proteinExistence type="predicted"/>
<reference evidence="1" key="1">
    <citation type="submission" date="2024-05" db="EMBL/GenBank/DDBJ databases">
        <title>Metabacillus sp. nov., isolated from the rhizosphere soil of tomato plants.</title>
        <authorList>
            <person name="Ma R."/>
        </authorList>
    </citation>
    <scope>NUCLEOTIDE SEQUENCE</scope>
    <source>
        <strain evidence="1">DBTR6</strain>
    </source>
</reference>
<dbReference type="Proteomes" id="UP001165287">
    <property type="component" value="Unassembled WGS sequence"/>
</dbReference>
<protein>
    <submittedName>
        <fullName evidence="1">Uncharacterized protein</fullName>
    </submittedName>
</protein>
<gene>
    <name evidence="1" type="ORF">K9V48_24805</name>
</gene>